<evidence type="ECO:0000256" key="2">
    <source>
        <dbReference type="SAM" id="Phobius"/>
    </source>
</evidence>
<evidence type="ECO:0000313" key="4">
    <source>
        <dbReference type="Proteomes" id="UP000637980"/>
    </source>
</evidence>
<dbReference type="Pfam" id="PF11014">
    <property type="entry name" value="DUF2852"/>
    <property type="match status" value="1"/>
</dbReference>
<accession>A0ABQ3E979</accession>
<sequence>MNVNAIKPSWNPLSIALMVLGFVIFWPLGLAMLAYILWGDNLNGWKREAKCQWDRSNFKNAMDNMQTATRSGNAAFDDYRERELKRLEEERKKLDSMRQEFDDYMNDLRRAKDQEEFDRFMRNRHNRPGDTSAGEAI</sequence>
<organism evidence="3 4">
    <name type="scientific">Pseudovibrio japonicus</name>
    <dbReference type="NCBI Taxonomy" id="366534"/>
    <lineage>
        <taxon>Bacteria</taxon>
        <taxon>Pseudomonadati</taxon>
        <taxon>Pseudomonadota</taxon>
        <taxon>Alphaproteobacteria</taxon>
        <taxon>Hyphomicrobiales</taxon>
        <taxon>Stappiaceae</taxon>
        <taxon>Pseudovibrio</taxon>
    </lineage>
</organism>
<feature type="transmembrane region" description="Helical" evidence="2">
    <location>
        <begin position="15"/>
        <end position="38"/>
    </location>
</feature>
<comment type="caution">
    <text evidence="3">The sequence shown here is derived from an EMBL/GenBank/DDBJ whole genome shotgun (WGS) entry which is preliminary data.</text>
</comment>
<dbReference type="RefSeq" id="WP_189436025.1">
    <property type="nucleotide sequence ID" value="NZ_BMXE01000002.1"/>
</dbReference>
<name>A0ABQ3E979_9HYPH</name>
<keyword evidence="2" id="KW-0472">Membrane</keyword>
<protein>
    <submittedName>
        <fullName evidence="3">Membrane protein</fullName>
    </submittedName>
</protein>
<keyword evidence="1" id="KW-0175">Coiled coil</keyword>
<keyword evidence="4" id="KW-1185">Reference proteome</keyword>
<evidence type="ECO:0000256" key="1">
    <source>
        <dbReference type="SAM" id="Coils"/>
    </source>
</evidence>
<keyword evidence="2" id="KW-1133">Transmembrane helix</keyword>
<dbReference type="InterPro" id="IPR021273">
    <property type="entry name" value="DUF2852"/>
</dbReference>
<evidence type="ECO:0000313" key="3">
    <source>
        <dbReference type="EMBL" id="GHB26713.1"/>
    </source>
</evidence>
<gene>
    <name evidence="3" type="ORF">GCM10007094_13770</name>
</gene>
<keyword evidence="2" id="KW-0812">Transmembrane</keyword>
<dbReference type="Proteomes" id="UP000637980">
    <property type="component" value="Unassembled WGS sequence"/>
</dbReference>
<reference evidence="4" key="1">
    <citation type="journal article" date="2019" name="Int. J. Syst. Evol. Microbiol.">
        <title>The Global Catalogue of Microorganisms (GCM) 10K type strain sequencing project: providing services to taxonomists for standard genome sequencing and annotation.</title>
        <authorList>
            <consortium name="The Broad Institute Genomics Platform"/>
            <consortium name="The Broad Institute Genome Sequencing Center for Infectious Disease"/>
            <person name="Wu L."/>
            <person name="Ma J."/>
        </authorList>
    </citation>
    <scope>NUCLEOTIDE SEQUENCE [LARGE SCALE GENOMIC DNA]</scope>
    <source>
        <strain evidence="4">KCTC 12861</strain>
    </source>
</reference>
<feature type="coiled-coil region" evidence="1">
    <location>
        <begin position="80"/>
        <end position="114"/>
    </location>
</feature>
<dbReference type="EMBL" id="BMXE01000002">
    <property type="protein sequence ID" value="GHB26713.1"/>
    <property type="molecule type" value="Genomic_DNA"/>
</dbReference>
<proteinExistence type="predicted"/>